<organism evidence="2 3">
    <name type="scientific">Oryza glaberrima</name>
    <name type="common">African rice</name>
    <dbReference type="NCBI Taxonomy" id="4538"/>
    <lineage>
        <taxon>Eukaryota</taxon>
        <taxon>Viridiplantae</taxon>
        <taxon>Streptophyta</taxon>
        <taxon>Embryophyta</taxon>
        <taxon>Tracheophyta</taxon>
        <taxon>Spermatophyta</taxon>
        <taxon>Magnoliopsida</taxon>
        <taxon>Liliopsida</taxon>
        <taxon>Poales</taxon>
        <taxon>Poaceae</taxon>
        <taxon>BOP clade</taxon>
        <taxon>Oryzoideae</taxon>
        <taxon>Oryzeae</taxon>
        <taxon>Oryzinae</taxon>
        <taxon>Oryza</taxon>
    </lineage>
</organism>
<dbReference type="EnsemblPlants" id="ORGLA04G0195700.1">
    <property type="protein sequence ID" value="ORGLA04G0195700.1"/>
    <property type="gene ID" value="ORGLA04G0195700"/>
</dbReference>
<evidence type="ECO:0000313" key="2">
    <source>
        <dbReference type="EnsemblPlants" id="ORGLA04G0195700.1"/>
    </source>
</evidence>
<accession>I1PP38</accession>
<evidence type="ECO:0000256" key="1">
    <source>
        <dbReference type="SAM" id="MobiDB-lite"/>
    </source>
</evidence>
<name>I1PP38_ORYGL</name>
<feature type="compositionally biased region" description="Low complexity" evidence="1">
    <location>
        <begin position="76"/>
        <end position="86"/>
    </location>
</feature>
<dbReference type="AlphaFoldDB" id="I1PP38"/>
<sequence>SRVRACGRRRGDAGRRGRRCRAARAVGQGGAELRNGAGYWATAEGGVRAHGDGGGGGGCKRRPRAWRRRRRRRRQAAAARIATAPAVSRGQGDGYRRRWRGSRS</sequence>
<dbReference type="HOGENOM" id="CLU_2256985_0_0_1"/>
<feature type="region of interest" description="Disordered" evidence="1">
    <location>
        <begin position="47"/>
        <end position="104"/>
    </location>
</feature>
<dbReference type="Proteomes" id="UP000007306">
    <property type="component" value="Chromosome 4"/>
</dbReference>
<evidence type="ECO:0000313" key="3">
    <source>
        <dbReference type="Proteomes" id="UP000007306"/>
    </source>
</evidence>
<keyword evidence="3" id="KW-1185">Reference proteome</keyword>
<dbReference type="Gramene" id="ORGLA04G0195700.1">
    <property type="protein sequence ID" value="ORGLA04G0195700.1"/>
    <property type="gene ID" value="ORGLA04G0195700"/>
</dbReference>
<reference evidence="2 3" key="2">
    <citation type="submission" date="2018-04" db="EMBL/GenBank/DDBJ databases">
        <title>OglaRS2 (Oryza glaberrima Reference Sequence Version 2).</title>
        <authorList>
            <person name="Zhang J."/>
            <person name="Kudrna D."/>
            <person name="Lee S."/>
            <person name="Talag J."/>
            <person name="Rajasekar S."/>
            <person name="Wing R.A."/>
        </authorList>
    </citation>
    <scope>NUCLEOTIDE SEQUENCE [LARGE SCALE GENOMIC DNA]</scope>
    <source>
        <strain evidence="2 3">cv. IRGC 96717</strain>
    </source>
</reference>
<reference evidence="2" key="1">
    <citation type="submission" date="2015-06" db="UniProtKB">
        <authorList>
            <consortium name="EnsemblPlants"/>
        </authorList>
    </citation>
    <scope>IDENTIFICATION</scope>
</reference>
<proteinExistence type="predicted"/>
<protein>
    <submittedName>
        <fullName evidence="2">Uncharacterized protein</fullName>
    </submittedName>
</protein>
<feature type="compositionally biased region" description="Basic residues" evidence="1">
    <location>
        <begin position="59"/>
        <end position="75"/>
    </location>
</feature>